<reference evidence="1 2" key="1">
    <citation type="submission" date="2015-03" db="EMBL/GenBank/DDBJ databases">
        <authorList>
            <person name="Hassan Y."/>
            <person name="Lepp D."/>
            <person name="Li X.-Z."/>
            <person name="Zhou T."/>
        </authorList>
    </citation>
    <scope>NUCLEOTIDE SEQUENCE [LARGE SCALE GENOMIC DNA]</scope>
    <source>
        <strain evidence="1 2">IPL18</strain>
    </source>
</reference>
<name>A0A0F5FIX8_9HYPH</name>
<gene>
    <name evidence="1" type="ORF">VE26_01640</name>
</gene>
<dbReference type="AlphaFoldDB" id="A0A0F5FIX8"/>
<evidence type="ECO:0000313" key="1">
    <source>
        <dbReference type="EMBL" id="KKB08801.1"/>
    </source>
</evidence>
<protein>
    <submittedName>
        <fullName evidence="1">Uncharacterized protein</fullName>
    </submittedName>
</protein>
<keyword evidence="2" id="KW-1185">Reference proteome</keyword>
<accession>A0A0F5FIX8</accession>
<proteinExistence type="predicted"/>
<evidence type="ECO:0000313" key="2">
    <source>
        <dbReference type="Proteomes" id="UP000033649"/>
    </source>
</evidence>
<sequence>MMGGSLLQARKHLDVHDAMRLRSMSTQGKGVSRLVIPPREAIEPRKRFGLLRDVGNRWMDFRQAEEVEGIETLIGYVLAKLRGVEPTLMGCATAPAAKRLMSAIVAGGVRAHNARL</sequence>
<comment type="caution">
    <text evidence="1">The sequence shown here is derived from an EMBL/GenBank/DDBJ whole genome shotgun (WGS) entry which is preliminary data.</text>
</comment>
<dbReference type="EMBL" id="JZEY01000054">
    <property type="protein sequence ID" value="KKB08801.1"/>
    <property type="molecule type" value="Genomic_DNA"/>
</dbReference>
<organism evidence="1 2">
    <name type="scientific">Devosia chinhatensis</name>
    <dbReference type="NCBI Taxonomy" id="429727"/>
    <lineage>
        <taxon>Bacteria</taxon>
        <taxon>Pseudomonadati</taxon>
        <taxon>Pseudomonadota</taxon>
        <taxon>Alphaproteobacteria</taxon>
        <taxon>Hyphomicrobiales</taxon>
        <taxon>Devosiaceae</taxon>
        <taxon>Devosia</taxon>
    </lineage>
</organism>
<dbReference type="STRING" id="429727.VE26_01640"/>
<dbReference type="Proteomes" id="UP000033649">
    <property type="component" value="Unassembled WGS sequence"/>
</dbReference>